<sequence>MSIENNERLVVAVSVVAGCRRLRNWYHFRGVLHGQSSPFEL</sequence>
<protein>
    <submittedName>
        <fullName evidence="1">Uncharacterized protein</fullName>
    </submittedName>
</protein>
<accession>M5TTZ3</accession>
<gene>
    <name evidence="1" type="ORF">RSSM_05941</name>
</gene>
<comment type="caution">
    <text evidence="1">The sequence shown here is derived from an EMBL/GenBank/DDBJ whole genome shotgun (WGS) entry which is preliminary data.</text>
</comment>
<evidence type="ECO:0000313" key="2">
    <source>
        <dbReference type="Proteomes" id="UP000011885"/>
    </source>
</evidence>
<dbReference type="PATRIC" id="fig|1263870.3.peg.6300"/>
<organism evidence="1 2">
    <name type="scientific">Rhodopirellula sallentina SM41</name>
    <dbReference type="NCBI Taxonomy" id="1263870"/>
    <lineage>
        <taxon>Bacteria</taxon>
        <taxon>Pseudomonadati</taxon>
        <taxon>Planctomycetota</taxon>
        <taxon>Planctomycetia</taxon>
        <taxon>Pirellulales</taxon>
        <taxon>Pirellulaceae</taxon>
        <taxon>Rhodopirellula</taxon>
    </lineage>
</organism>
<name>M5TTZ3_9BACT</name>
<reference evidence="1 2" key="1">
    <citation type="journal article" date="2013" name="Mar. Genomics">
        <title>Expression of sulfatases in Rhodopirellula baltica and the diversity of sulfatases in the genus Rhodopirellula.</title>
        <authorList>
            <person name="Wegner C.E."/>
            <person name="Richter-Heitmann T."/>
            <person name="Klindworth A."/>
            <person name="Klockow C."/>
            <person name="Richter M."/>
            <person name="Achstetter T."/>
            <person name="Glockner F.O."/>
            <person name="Harder J."/>
        </authorList>
    </citation>
    <scope>NUCLEOTIDE SEQUENCE [LARGE SCALE GENOMIC DNA]</scope>
    <source>
        <strain evidence="1 2">SM41</strain>
    </source>
</reference>
<dbReference type="Proteomes" id="UP000011885">
    <property type="component" value="Unassembled WGS sequence"/>
</dbReference>
<dbReference type="EMBL" id="ANOH01000413">
    <property type="protein sequence ID" value="EMI52630.1"/>
    <property type="molecule type" value="Genomic_DNA"/>
</dbReference>
<evidence type="ECO:0000313" key="1">
    <source>
        <dbReference type="EMBL" id="EMI52630.1"/>
    </source>
</evidence>
<dbReference type="AlphaFoldDB" id="M5TTZ3"/>
<proteinExistence type="predicted"/>
<keyword evidence="2" id="KW-1185">Reference proteome</keyword>